<feature type="compositionally biased region" description="Low complexity" evidence="1">
    <location>
        <begin position="63"/>
        <end position="81"/>
    </location>
</feature>
<dbReference type="Proteomes" id="UP000220133">
    <property type="component" value="Chromosome"/>
</dbReference>
<evidence type="ECO:0000313" key="2">
    <source>
        <dbReference type="EMBL" id="ATL47420.1"/>
    </source>
</evidence>
<dbReference type="EMBL" id="CP023777">
    <property type="protein sequence ID" value="ATL47420.1"/>
    <property type="molecule type" value="Genomic_DNA"/>
</dbReference>
<evidence type="ECO:0000313" key="3">
    <source>
        <dbReference type="Proteomes" id="UP000220133"/>
    </source>
</evidence>
<feature type="compositionally biased region" description="Polar residues" evidence="1">
    <location>
        <begin position="125"/>
        <end position="141"/>
    </location>
</feature>
<organism evidence="2 3">
    <name type="scientific">Chitinophaga caeni</name>
    <dbReference type="NCBI Taxonomy" id="2029983"/>
    <lineage>
        <taxon>Bacteria</taxon>
        <taxon>Pseudomonadati</taxon>
        <taxon>Bacteroidota</taxon>
        <taxon>Chitinophagia</taxon>
        <taxon>Chitinophagales</taxon>
        <taxon>Chitinophagaceae</taxon>
        <taxon>Chitinophaga</taxon>
    </lineage>
</organism>
<evidence type="ECO:0000256" key="1">
    <source>
        <dbReference type="SAM" id="MobiDB-lite"/>
    </source>
</evidence>
<accession>A0A291QTX8</accession>
<protein>
    <submittedName>
        <fullName evidence="2">Uncharacterized protein</fullName>
    </submittedName>
</protein>
<sequence>MSLAIVCLMSVYAKGQSKGKASTKYLLFNSFDEDIRKLNIKPEEKMKFDPSRPIREQIFTNYRPSSPAPARKAAAQSKASSNTQLPSAMNGEQAKKKAAELNQSAEKAKAPEMQGGMSEPKANAATPTKSTIQPQTKKSTK</sequence>
<reference evidence="2 3" key="1">
    <citation type="submission" date="2017-10" db="EMBL/GenBank/DDBJ databases">
        <title>Paenichitinophaga pekingensis gen. nov., sp. nov., isolated from activated sludge.</title>
        <authorList>
            <person name="Jin D."/>
            <person name="Kong X."/>
            <person name="Deng Y."/>
            <person name="Bai Z."/>
        </authorList>
    </citation>
    <scope>NUCLEOTIDE SEQUENCE [LARGE SCALE GENOMIC DNA]</scope>
    <source>
        <strain evidence="2 3">13</strain>
    </source>
</reference>
<gene>
    <name evidence="2" type="ORF">COR50_09690</name>
</gene>
<keyword evidence="3" id="KW-1185">Reference proteome</keyword>
<proteinExistence type="predicted"/>
<feature type="region of interest" description="Disordered" evidence="1">
    <location>
        <begin position="61"/>
        <end position="141"/>
    </location>
</feature>
<name>A0A291QTX8_9BACT</name>
<dbReference type="AlphaFoldDB" id="A0A291QTX8"/>
<dbReference type="KEGG" id="cbae:COR50_09690"/>